<keyword evidence="13" id="KW-1185">Reference proteome</keyword>
<dbReference type="PROSITE" id="PS00237">
    <property type="entry name" value="G_PROTEIN_RECEP_F1_1"/>
    <property type="match status" value="1"/>
</dbReference>
<evidence type="ECO:0000256" key="4">
    <source>
        <dbReference type="ARBA" id="ARBA00023040"/>
    </source>
</evidence>
<reference evidence="12 13" key="1">
    <citation type="submission" date="2020-06" db="EMBL/GenBank/DDBJ databases">
        <authorList>
            <person name="Li R."/>
            <person name="Bekaert M."/>
        </authorList>
    </citation>
    <scope>NUCLEOTIDE SEQUENCE [LARGE SCALE GENOMIC DNA]</scope>
    <source>
        <strain evidence="13">wild</strain>
    </source>
</reference>
<dbReference type="OrthoDB" id="10037617at2759"/>
<evidence type="ECO:0000256" key="6">
    <source>
        <dbReference type="ARBA" id="ARBA00023170"/>
    </source>
</evidence>
<dbReference type="AlphaFoldDB" id="A0A6J8CX99"/>
<feature type="transmembrane region" description="Helical" evidence="10">
    <location>
        <begin position="58"/>
        <end position="76"/>
    </location>
</feature>
<keyword evidence="5 10" id="KW-0472">Membrane</keyword>
<feature type="region of interest" description="Disordered" evidence="9">
    <location>
        <begin position="304"/>
        <end position="351"/>
    </location>
</feature>
<feature type="compositionally biased region" description="Polar residues" evidence="9">
    <location>
        <begin position="304"/>
        <end position="314"/>
    </location>
</feature>
<keyword evidence="2 8" id="KW-0812">Transmembrane</keyword>
<organism evidence="12 13">
    <name type="scientific">Mytilus coruscus</name>
    <name type="common">Sea mussel</name>
    <dbReference type="NCBI Taxonomy" id="42192"/>
    <lineage>
        <taxon>Eukaryota</taxon>
        <taxon>Metazoa</taxon>
        <taxon>Spiralia</taxon>
        <taxon>Lophotrochozoa</taxon>
        <taxon>Mollusca</taxon>
        <taxon>Bivalvia</taxon>
        <taxon>Autobranchia</taxon>
        <taxon>Pteriomorphia</taxon>
        <taxon>Mytilida</taxon>
        <taxon>Mytiloidea</taxon>
        <taxon>Mytilidae</taxon>
        <taxon>Mytilinae</taxon>
        <taxon>Mytilus</taxon>
    </lineage>
</organism>
<evidence type="ECO:0000256" key="3">
    <source>
        <dbReference type="ARBA" id="ARBA00022989"/>
    </source>
</evidence>
<dbReference type="PANTHER" id="PTHR45695">
    <property type="entry name" value="LEUCOKININ RECEPTOR-RELATED"/>
    <property type="match status" value="1"/>
</dbReference>
<keyword evidence="3 10" id="KW-1133">Transmembrane helix</keyword>
<feature type="transmembrane region" description="Helical" evidence="10">
    <location>
        <begin position="12"/>
        <end position="38"/>
    </location>
</feature>
<feature type="transmembrane region" description="Helical" evidence="10">
    <location>
        <begin position="213"/>
        <end position="234"/>
    </location>
</feature>
<dbReference type="Pfam" id="PF00001">
    <property type="entry name" value="7tm_1"/>
    <property type="match status" value="1"/>
</dbReference>
<dbReference type="InterPro" id="IPR017452">
    <property type="entry name" value="GPCR_Rhodpsn_7TM"/>
</dbReference>
<evidence type="ECO:0000256" key="10">
    <source>
        <dbReference type="SAM" id="Phobius"/>
    </source>
</evidence>
<feature type="domain" description="G-protein coupled receptors family 1 profile" evidence="11">
    <location>
        <begin position="27"/>
        <end position="268"/>
    </location>
</feature>
<name>A0A6J8CX99_MYTCO</name>
<dbReference type="EMBL" id="CACVKT020006390">
    <property type="protein sequence ID" value="CAC5401133.1"/>
    <property type="molecule type" value="Genomic_DNA"/>
</dbReference>
<evidence type="ECO:0000259" key="11">
    <source>
        <dbReference type="PROSITE" id="PS50262"/>
    </source>
</evidence>
<evidence type="ECO:0000256" key="5">
    <source>
        <dbReference type="ARBA" id="ARBA00023136"/>
    </source>
</evidence>
<dbReference type="InterPro" id="IPR000276">
    <property type="entry name" value="GPCR_Rhodpsn"/>
</dbReference>
<evidence type="ECO:0000256" key="2">
    <source>
        <dbReference type="ARBA" id="ARBA00022692"/>
    </source>
</evidence>
<feature type="compositionally biased region" description="Basic and acidic residues" evidence="9">
    <location>
        <begin position="336"/>
        <end position="350"/>
    </location>
</feature>
<protein>
    <recommendedName>
        <fullName evidence="11">G-protein coupled receptors family 1 profile domain-containing protein</fullName>
    </recommendedName>
</protein>
<evidence type="ECO:0000256" key="8">
    <source>
        <dbReference type="RuleBase" id="RU000688"/>
    </source>
</evidence>
<dbReference type="Gene3D" id="1.20.1070.10">
    <property type="entry name" value="Rhodopsin 7-helix transmembrane proteins"/>
    <property type="match status" value="1"/>
</dbReference>
<dbReference type="GO" id="GO:0004930">
    <property type="term" value="F:G protein-coupled receptor activity"/>
    <property type="evidence" value="ECO:0007669"/>
    <property type="project" value="UniProtKB-KW"/>
</dbReference>
<feature type="transmembrane region" description="Helical" evidence="10">
    <location>
        <begin position="96"/>
        <end position="117"/>
    </location>
</feature>
<accession>A0A6J8CX99</accession>
<evidence type="ECO:0000256" key="7">
    <source>
        <dbReference type="ARBA" id="ARBA00023224"/>
    </source>
</evidence>
<dbReference type="SUPFAM" id="SSF81321">
    <property type="entry name" value="Family A G protein-coupled receptor-like"/>
    <property type="match status" value="1"/>
</dbReference>
<dbReference type="GO" id="GO:0005886">
    <property type="term" value="C:plasma membrane"/>
    <property type="evidence" value="ECO:0007669"/>
    <property type="project" value="TreeGrafter"/>
</dbReference>
<evidence type="ECO:0000256" key="1">
    <source>
        <dbReference type="ARBA" id="ARBA00004141"/>
    </source>
</evidence>
<keyword evidence="4 8" id="KW-0297">G-protein coupled receptor</keyword>
<feature type="transmembrane region" description="Helical" evidence="10">
    <location>
        <begin position="150"/>
        <end position="171"/>
    </location>
</feature>
<keyword evidence="7 8" id="KW-0807">Transducer</keyword>
<feature type="compositionally biased region" description="Low complexity" evidence="9">
    <location>
        <begin position="319"/>
        <end position="334"/>
    </location>
</feature>
<keyword evidence="6 8" id="KW-0675">Receptor</keyword>
<feature type="transmembrane region" description="Helical" evidence="10">
    <location>
        <begin position="249"/>
        <end position="271"/>
    </location>
</feature>
<sequence length="396" mass="45423">METKLCGRENNFGLMTYTGWCSSGWRLTVAFICVPMTVAEKIYKLWIYGDALCKLVPYLQGVAITASILTITSMSLDRCLAIRHPVKYRHIRTTKYVRIVVVVIWIISLLLAIPMLFVRSTVTTEIIPGDFVTFCSENWGNNLHRQIYDIILLVLIFVIPSSTLLVAYFLMGKKLWVPDRKLSAERPITRRSGQTSSERERSMRNLTLNRRRLAKLCIAIAVVFIMCWTPYFIVSTYLDFRSDVSNIDILSYTLLIGHMHCVTNPIVYCFLHKTFRHYVFRCFSGHVKKRATAGVYEAPYMTLNRGTPNNSNRKGSIKSLSSQRRASSSTSSTQGRMDDKGNQEMPETLKGKLLRNNFTPLDIEKYTLPRKLEIPSIIKEESKAYSSQSRSRSDLF</sequence>
<dbReference type="PRINTS" id="PR00237">
    <property type="entry name" value="GPCRRHODOPSN"/>
</dbReference>
<dbReference type="PROSITE" id="PS50262">
    <property type="entry name" value="G_PROTEIN_RECEP_F1_2"/>
    <property type="match status" value="1"/>
</dbReference>
<comment type="subcellular location">
    <subcellularLocation>
        <location evidence="1">Membrane</location>
        <topology evidence="1">Multi-pass membrane protein</topology>
    </subcellularLocation>
</comment>
<evidence type="ECO:0000313" key="13">
    <source>
        <dbReference type="Proteomes" id="UP000507470"/>
    </source>
</evidence>
<gene>
    <name evidence="12" type="ORF">MCOR_35249</name>
</gene>
<evidence type="ECO:0000256" key="9">
    <source>
        <dbReference type="SAM" id="MobiDB-lite"/>
    </source>
</evidence>
<proteinExistence type="inferred from homology"/>
<evidence type="ECO:0000313" key="12">
    <source>
        <dbReference type="EMBL" id="CAC5401133.1"/>
    </source>
</evidence>
<dbReference type="PANTHER" id="PTHR45695:SF15">
    <property type="entry name" value="OPSIN RH2"/>
    <property type="match status" value="1"/>
</dbReference>
<dbReference type="Proteomes" id="UP000507470">
    <property type="component" value="Unassembled WGS sequence"/>
</dbReference>
<comment type="similarity">
    <text evidence="8">Belongs to the G-protein coupled receptor 1 family.</text>
</comment>